<dbReference type="GO" id="GO:0003676">
    <property type="term" value="F:nucleic acid binding"/>
    <property type="evidence" value="ECO:0007669"/>
    <property type="project" value="InterPro"/>
</dbReference>
<reference evidence="1 2" key="1">
    <citation type="journal article" date="2018" name="Nat. Ecol. Evol.">
        <title>Pezizomycetes genomes reveal the molecular basis of ectomycorrhizal truffle lifestyle.</title>
        <authorList>
            <person name="Murat C."/>
            <person name="Payen T."/>
            <person name="Noel B."/>
            <person name="Kuo A."/>
            <person name="Morin E."/>
            <person name="Chen J."/>
            <person name="Kohler A."/>
            <person name="Krizsan K."/>
            <person name="Balestrini R."/>
            <person name="Da Silva C."/>
            <person name="Montanini B."/>
            <person name="Hainaut M."/>
            <person name="Levati E."/>
            <person name="Barry K.W."/>
            <person name="Belfiori B."/>
            <person name="Cichocki N."/>
            <person name="Clum A."/>
            <person name="Dockter R.B."/>
            <person name="Fauchery L."/>
            <person name="Guy J."/>
            <person name="Iotti M."/>
            <person name="Le Tacon F."/>
            <person name="Lindquist E.A."/>
            <person name="Lipzen A."/>
            <person name="Malagnac F."/>
            <person name="Mello A."/>
            <person name="Molinier V."/>
            <person name="Miyauchi S."/>
            <person name="Poulain J."/>
            <person name="Riccioni C."/>
            <person name="Rubini A."/>
            <person name="Sitrit Y."/>
            <person name="Splivallo R."/>
            <person name="Traeger S."/>
            <person name="Wang M."/>
            <person name="Zifcakova L."/>
            <person name="Wipf D."/>
            <person name="Zambonelli A."/>
            <person name="Paolocci F."/>
            <person name="Nowrousian M."/>
            <person name="Ottonello S."/>
            <person name="Baldrian P."/>
            <person name="Spatafora J.W."/>
            <person name="Henrissat B."/>
            <person name="Nagy L.G."/>
            <person name="Aury J.M."/>
            <person name="Wincker P."/>
            <person name="Grigoriev I.V."/>
            <person name="Bonfante P."/>
            <person name="Martin F.M."/>
        </authorList>
    </citation>
    <scope>NUCLEOTIDE SEQUENCE [LARGE SCALE GENOMIC DNA]</scope>
    <source>
        <strain evidence="1 2">120613-1</strain>
    </source>
</reference>
<feature type="non-terminal residue" evidence="1">
    <location>
        <position position="1"/>
    </location>
</feature>
<accession>A0A3N4JVM2</accession>
<organism evidence="1 2">
    <name type="scientific">Choiromyces venosus 120613-1</name>
    <dbReference type="NCBI Taxonomy" id="1336337"/>
    <lineage>
        <taxon>Eukaryota</taxon>
        <taxon>Fungi</taxon>
        <taxon>Dikarya</taxon>
        <taxon>Ascomycota</taxon>
        <taxon>Pezizomycotina</taxon>
        <taxon>Pezizomycetes</taxon>
        <taxon>Pezizales</taxon>
        <taxon>Tuberaceae</taxon>
        <taxon>Choiromyces</taxon>
    </lineage>
</organism>
<dbReference type="Gene3D" id="3.30.420.10">
    <property type="entry name" value="Ribonuclease H-like superfamily/Ribonuclease H"/>
    <property type="match status" value="1"/>
</dbReference>
<protein>
    <submittedName>
        <fullName evidence="1">Uncharacterized protein</fullName>
    </submittedName>
</protein>
<gene>
    <name evidence="1" type="ORF">L873DRAFT_1673763</name>
</gene>
<dbReference type="InterPro" id="IPR036397">
    <property type="entry name" value="RNaseH_sf"/>
</dbReference>
<sequence>KRSSWEAEKDWGNYTFTDEMSNEISAVFGLNHVWRETGEKWHNDCLGAKKKQGETVMYWGMVMWGWKGPFFV</sequence>
<name>A0A3N4JVM2_9PEZI</name>
<dbReference type="EMBL" id="ML120368">
    <property type="protein sequence ID" value="RPB02247.1"/>
    <property type="molecule type" value="Genomic_DNA"/>
</dbReference>
<evidence type="ECO:0000313" key="2">
    <source>
        <dbReference type="Proteomes" id="UP000276215"/>
    </source>
</evidence>
<keyword evidence="2" id="KW-1185">Reference proteome</keyword>
<evidence type="ECO:0000313" key="1">
    <source>
        <dbReference type="EMBL" id="RPB02247.1"/>
    </source>
</evidence>
<dbReference type="Proteomes" id="UP000276215">
    <property type="component" value="Unassembled WGS sequence"/>
</dbReference>
<dbReference type="OrthoDB" id="5372396at2759"/>
<proteinExistence type="predicted"/>
<dbReference type="AlphaFoldDB" id="A0A3N4JVM2"/>